<dbReference type="Proteomes" id="UP000298652">
    <property type="component" value="Chromosome 2"/>
</dbReference>
<proteinExistence type="inferred from homology"/>
<dbReference type="Gramene" id="TKW34793">
    <property type="protein sequence ID" value="TKW34793"/>
    <property type="gene ID" value="SEVIR_2G329233v2"/>
</dbReference>
<protein>
    <submittedName>
        <fullName evidence="4">Uncharacterized protein</fullName>
    </submittedName>
</protein>
<evidence type="ECO:0000256" key="3">
    <source>
        <dbReference type="RuleBase" id="RU003718"/>
    </source>
</evidence>
<dbReference type="AlphaFoldDB" id="A0A4U6W0L4"/>
<comment type="similarity">
    <text evidence="1 3">Belongs to the UDP-glycosyltransferase family.</text>
</comment>
<dbReference type="Gene3D" id="3.40.50.2000">
    <property type="entry name" value="Glycogen Phosphorylase B"/>
    <property type="match status" value="1"/>
</dbReference>
<dbReference type="OMA" id="NSECCEF"/>
<dbReference type="PROSITE" id="PS00375">
    <property type="entry name" value="UDPGT"/>
    <property type="match status" value="1"/>
</dbReference>
<dbReference type="GO" id="GO:0080044">
    <property type="term" value="F:quercetin 7-O-glucosyltransferase activity"/>
    <property type="evidence" value="ECO:0007669"/>
    <property type="project" value="TreeGrafter"/>
</dbReference>
<dbReference type="CDD" id="cd03784">
    <property type="entry name" value="GT1_Gtf-like"/>
    <property type="match status" value="1"/>
</dbReference>
<evidence type="ECO:0000256" key="2">
    <source>
        <dbReference type="ARBA" id="ARBA00022679"/>
    </source>
</evidence>
<accession>A0A4U6W0L4</accession>
<gene>
    <name evidence="4" type="ORF">SEVIR_2G329233v2</name>
</gene>
<evidence type="ECO:0000256" key="1">
    <source>
        <dbReference type="ARBA" id="ARBA00009995"/>
    </source>
</evidence>
<dbReference type="Pfam" id="PF00201">
    <property type="entry name" value="UDPGT"/>
    <property type="match status" value="1"/>
</dbReference>
<dbReference type="InterPro" id="IPR002213">
    <property type="entry name" value="UDP_glucos_trans"/>
</dbReference>
<dbReference type="InterPro" id="IPR035595">
    <property type="entry name" value="UDP_glycos_trans_CS"/>
</dbReference>
<dbReference type="PANTHER" id="PTHR11926">
    <property type="entry name" value="GLUCOSYL/GLUCURONOSYL TRANSFERASES"/>
    <property type="match status" value="1"/>
</dbReference>
<dbReference type="SUPFAM" id="SSF53756">
    <property type="entry name" value="UDP-Glycosyltransferase/glycogen phosphorylase"/>
    <property type="match status" value="1"/>
</dbReference>
<sequence>MAWLDGLSDKSVVYASLGSLATISREQFTEFFSGLVAAGYPFLWVLRSDMVKASPDAAALREAVVREAGDGKARVVAWAPQRDVLRHRAMGCFLTHAGWNSTLEAVVAGVPTVCRPISSDQQTNSRFVGAVWRTGLDMKNVCDRAVVERTVREAMESGEIRRSAQALLHHRKAPASFLGFRIWECIGRGKWITAVRLLSGGHNSECCEFLQHFSTITYITLKILKIRR</sequence>
<reference evidence="4" key="1">
    <citation type="submission" date="2019-03" db="EMBL/GenBank/DDBJ databases">
        <title>WGS assembly of Setaria viridis.</title>
        <authorList>
            <person name="Huang P."/>
            <person name="Jenkins J."/>
            <person name="Grimwood J."/>
            <person name="Barry K."/>
            <person name="Healey A."/>
            <person name="Mamidi S."/>
            <person name="Sreedasyam A."/>
            <person name="Shu S."/>
            <person name="Feldman M."/>
            <person name="Wu J."/>
            <person name="Yu Y."/>
            <person name="Chen C."/>
            <person name="Johnson J."/>
            <person name="Rokhsar D."/>
            <person name="Baxter I."/>
            <person name="Schmutz J."/>
            <person name="Brutnell T."/>
            <person name="Kellogg E."/>
        </authorList>
    </citation>
    <scope>NUCLEOTIDE SEQUENCE [LARGE SCALE GENOMIC DNA]</scope>
</reference>
<evidence type="ECO:0000313" key="4">
    <source>
        <dbReference type="EMBL" id="TKW34793.1"/>
    </source>
</evidence>
<dbReference type="GO" id="GO:0080043">
    <property type="term" value="F:quercetin 3-O-glucosyltransferase activity"/>
    <property type="evidence" value="ECO:0007669"/>
    <property type="project" value="TreeGrafter"/>
</dbReference>
<evidence type="ECO:0000313" key="5">
    <source>
        <dbReference type="Proteomes" id="UP000298652"/>
    </source>
</evidence>
<keyword evidence="3" id="KW-0328">Glycosyltransferase</keyword>
<dbReference type="EMBL" id="CM016553">
    <property type="protein sequence ID" value="TKW34793.1"/>
    <property type="molecule type" value="Genomic_DNA"/>
</dbReference>
<keyword evidence="2 3" id="KW-0808">Transferase</keyword>
<name>A0A4U6W0L4_SETVI</name>
<organism evidence="4 5">
    <name type="scientific">Setaria viridis</name>
    <name type="common">Green bristlegrass</name>
    <name type="synonym">Setaria italica subsp. viridis</name>
    <dbReference type="NCBI Taxonomy" id="4556"/>
    <lineage>
        <taxon>Eukaryota</taxon>
        <taxon>Viridiplantae</taxon>
        <taxon>Streptophyta</taxon>
        <taxon>Embryophyta</taxon>
        <taxon>Tracheophyta</taxon>
        <taxon>Spermatophyta</taxon>
        <taxon>Magnoliopsida</taxon>
        <taxon>Liliopsida</taxon>
        <taxon>Poales</taxon>
        <taxon>Poaceae</taxon>
        <taxon>PACMAD clade</taxon>
        <taxon>Panicoideae</taxon>
        <taxon>Panicodae</taxon>
        <taxon>Paniceae</taxon>
        <taxon>Cenchrinae</taxon>
        <taxon>Setaria</taxon>
    </lineage>
</organism>
<dbReference type="PANTHER" id="PTHR11926:SF1392">
    <property type="entry name" value="GLYCOSYLTRANSFERASE"/>
    <property type="match status" value="1"/>
</dbReference>
<keyword evidence="5" id="KW-1185">Reference proteome</keyword>